<proteinExistence type="predicted"/>
<dbReference type="KEGG" id="lak:106175104"/>
<dbReference type="InParanoid" id="A0A1S3JPU7"/>
<gene>
    <name evidence="2" type="primary">LOC106175104</name>
</gene>
<evidence type="ECO:0000313" key="2">
    <source>
        <dbReference type="RefSeq" id="XP_013412388.1"/>
    </source>
</evidence>
<reference evidence="2" key="1">
    <citation type="submission" date="2025-08" db="UniProtKB">
        <authorList>
            <consortium name="RefSeq"/>
        </authorList>
    </citation>
    <scope>IDENTIFICATION</scope>
    <source>
        <tissue evidence="2">Gonads</tissue>
    </source>
</reference>
<sequence length="367" mass="41967">MKLIPGLTKYRISEARKHAAEVGKGQPVQKQESKRSRLDMVKVDHFLDFISRPEFLQDVAYGSRMLKLSSGETIEVPNAVRTLIASRLVQLYQLYCEENDFVPLGRSTLLNILQVCEASQRKSVAGLDNIAAEGSTAFETLENIVLQLGEQGFSGAWVKEQHSRLRDSKNYLKSDYKLHIKKEDQCADHCISYALSLPPQCNHDHNMACGSCDGLSSILNDIEVVIMEEKTTFRYPEQKEEMLFDFSKSRDSIFLWKNHIVRSKNQDQGKVDVLENLTSTQALVTMDWAMKFLPTKFREAQQDWFAKKGISWHVTAAVTIGDGEIMIYIALLTCWTTVHKIGLLSFQFWNHPSVNYRREFQLSKKCS</sequence>
<protein>
    <submittedName>
        <fullName evidence="2">Uncharacterized protein LOC106175104 isoform X1</fullName>
    </submittedName>
</protein>
<dbReference type="RefSeq" id="XP_013412388.1">
    <property type="nucleotide sequence ID" value="XM_013556934.1"/>
</dbReference>
<keyword evidence="1" id="KW-1185">Reference proteome</keyword>
<dbReference type="GeneID" id="106175104"/>
<dbReference type="STRING" id="7574.A0A1S3JPU7"/>
<dbReference type="Proteomes" id="UP000085678">
    <property type="component" value="Unplaced"/>
</dbReference>
<name>A0A1S3JPU7_LINAN</name>
<accession>A0A1S3JPU7</accession>
<dbReference type="OrthoDB" id="6078355at2759"/>
<evidence type="ECO:0000313" key="1">
    <source>
        <dbReference type="Proteomes" id="UP000085678"/>
    </source>
</evidence>
<dbReference type="AlphaFoldDB" id="A0A1S3JPU7"/>
<organism evidence="1 2">
    <name type="scientific">Lingula anatina</name>
    <name type="common">Brachiopod</name>
    <name type="synonym">Lingula unguis</name>
    <dbReference type="NCBI Taxonomy" id="7574"/>
    <lineage>
        <taxon>Eukaryota</taxon>
        <taxon>Metazoa</taxon>
        <taxon>Spiralia</taxon>
        <taxon>Lophotrochozoa</taxon>
        <taxon>Brachiopoda</taxon>
        <taxon>Linguliformea</taxon>
        <taxon>Lingulata</taxon>
        <taxon>Lingulida</taxon>
        <taxon>Linguloidea</taxon>
        <taxon>Lingulidae</taxon>
        <taxon>Lingula</taxon>
    </lineage>
</organism>